<dbReference type="Proteomes" id="UP001165427">
    <property type="component" value="Unassembled WGS sequence"/>
</dbReference>
<organism evidence="4 5">
    <name type="scientific">Desulfatitalea alkaliphila</name>
    <dbReference type="NCBI Taxonomy" id="2929485"/>
    <lineage>
        <taxon>Bacteria</taxon>
        <taxon>Pseudomonadati</taxon>
        <taxon>Thermodesulfobacteriota</taxon>
        <taxon>Desulfobacteria</taxon>
        <taxon>Desulfobacterales</taxon>
        <taxon>Desulfosarcinaceae</taxon>
        <taxon>Desulfatitalea</taxon>
    </lineage>
</organism>
<dbReference type="RefSeq" id="WP_246902936.1">
    <property type="nucleotide sequence ID" value="NZ_JALJRB010000002.1"/>
</dbReference>
<dbReference type="CDD" id="cd05121">
    <property type="entry name" value="ABC1_ADCK3-like"/>
    <property type="match status" value="1"/>
</dbReference>
<sequence>MVFPFPSRRLRGIRHFGAISSVLIKHGLGEVVERLRGRRASKAGAVPPGLPDPVRVRKALEELGPSFIKLGQLLSTRGDILPPEYVEELSKLQDRVPPVPFAEIQEVIEKELGRSLNELFAHFEPSSMAAASVAQVHAARLHSGERVAVKVIRPGIHKRIRKDIELMAYFAAKIEKRFDLGQVVGAVNLVREFERTIFRELDMLVEAGNIERFAQTFADVQELCIPAVHWDFTARSVLVMAHIDGIKMDRVEEIRQAGIDPREVAMIGLRSFSRQLMQSGIFHADPHPGNTIVMYDGRVGLVDFGIVGYLDEETMLQIAHLFLGFAEHDYDLVMDAFAAAGLVDPDTMDLHSLRMDLKEVAEPFYGRSLSTIAVKDVYDQVMRLVYKYRIVLPRNLLLLLKTFIQTEALGKILGSDASLLEVTRPYARRLMERGYEARKIFKNMGREARAAGLHLRGMPKLAHDALKRMAMGEHRVELRHGGLDPLSGKLEKVLNRMIVGLVLSASIIAAALILNATHQTLMFEIDLFGVQIVSLTQLLGLTGYSIATILGLWLIYSIMRSGKL</sequence>
<dbReference type="GO" id="GO:0004672">
    <property type="term" value="F:protein kinase activity"/>
    <property type="evidence" value="ECO:0007669"/>
    <property type="project" value="InterPro"/>
</dbReference>
<keyword evidence="5" id="KW-1185">Reference proteome</keyword>
<evidence type="ECO:0000259" key="3">
    <source>
        <dbReference type="PROSITE" id="PS50011"/>
    </source>
</evidence>
<reference evidence="4" key="1">
    <citation type="submission" date="2022-04" db="EMBL/GenBank/DDBJ databases">
        <title>Desulfatitalea alkaliphila sp. nov., a novel anaerobic sulfate-reducing bacterium isolated from terrestrial mud volcano, Taman Peninsula, Russia.</title>
        <authorList>
            <person name="Khomyakova M.A."/>
            <person name="Merkel A.Y."/>
            <person name="Slobodkin A.I."/>
        </authorList>
    </citation>
    <scope>NUCLEOTIDE SEQUENCE</scope>
    <source>
        <strain evidence="4">M08but</strain>
    </source>
</reference>
<protein>
    <submittedName>
        <fullName evidence="4">AarF/UbiB family protein</fullName>
    </submittedName>
</protein>
<dbReference type="SUPFAM" id="SSF56112">
    <property type="entry name" value="Protein kinase-like (PK-like)"/>
    <property type="match status" value="1"/>
</dbReference>
<keyword evidence="2" id="KW-0812">Transmembrane</keyword>
<dbReference type="PANTHER" id="PTHR10566">
    <property type="entry name" value="CHAPERONE-ACTIVITY OF BC1 COMPLEX CABC1 -RELATED"/>
    <property type="match status" value="1"/>
</dbReference>
<dbReference type="PROSITE" id="PS50011">
    <property type="entry name" value="PROTEIN_KINASE_DOM"/>
    <property type="match status" value="1"/>
</dbReference>
<gene>
    <name evidence="4" type="ORF">MRX98_03185</name>
</gene>
<name>A0AA41R2A5_9BACT</name>
<feature type="transmembrane region" description="Helical" evidence="2">
    <location>
        <begin position="497"/>
        <end position="518"/>
    </location>
</feature>
<dbReference type="InterPro" id="IPR004147">
    <property type="entry name" value="ABC1_dom"/>
</dbReference>
<dbReference type="EMBL" id="JALJRB010000002">
    <property type="protein sequence ID" value="MCJ8499565.1"/>
    <property type="molecule type" value="Genomic_DNA"/>
</dbReference>
<dbReference type="PANTHER" id="PTHR10566:SF113">
    <property type="entry name" value="PROTEIN ACTIVITY OF BC1 COMPLEX KINASE 7, CHLOROPLASTIC"/>
    <property type="match status" value="1"/>
</dbReference>
<evidence type="ECO:0000313" key="4">
    <source>
        <dbReference type="EMBL" id="MCJ8499565.1"/>
    </source>
</evidence>
<evidence type="ECO:0000313" key="5">
    <source>
        <dbReference type="Proteomes" id="UP001165427"/>
    </source>
</evidence>
<feature type="transmembrane region" description="Helical" evidence="2">
    <location>
        <begin position="538"/>
        <end position="559"/>
    </location>
</feature>
<dbReference type="InterPro" id="IPR050154">
    <property type="entry name" value="UbiB_kinase"/>
</dbReference>
<evidence type="ECO:0000256" key="2">
    <source>
        <dbReference type="SAM" id="Phobius"/>
    </source>
</evidence>
<dbReference type="GO" id="GO:0005524">
    <property type="term" value="F:ATP binding"/>
    <property type="evidence" value="ECO:0007669"/>
    <property type="project" value="InterPro"/>
</dbReference>
<feature type="domain" description="Protein kinase" evidence="3">
    <location>
        <begin position="122"/>
        <end position="441"/>
    </location>
</feature>
<keyword evidence="2" id="KW-1133">Transmembrane helix</keyword>
<proteinExistence type="inferred from homology"/>
<comment type="similarity">
    <text evidence="1">Belongs to the protein kinase superfamily. ADCK protein kinase family.</text>
</comment>
<dbReference type="InterPro" id="IPR011009">
    <property type="entry name" value="Kinase-like_dom_sf"/>
</dbReference>
<comment type="caution">
    <text evidence="4">The sequence shown here is derived from an EMBL/GenBank/DDBJ whole genome shotgun (WGS) entry which is preliminary data.</text>
</comment>
<keyword evidence="2" id="KW-0472">Membrane</keyword>
<accession>A0AA41R2A5</accession>
<dbReference type="InterPro" id="IPR000719">
    <property type="entry name" value="Prot_kinase_dom"/>
</dbReference>
<dbReference type="AlphaFoldDB" id="A0AA41R2A5"/>
<dbReference type="Pfam" id="PF03109">
    <property type="entry name" value="ABC1"/>
    <property type="match status" value="1"/>
</dbReference>
<evidence type="ECO:0000256" key="1">
    <source>
        <dbReference type="ARBA" id="ARBA00009670"/>
    </source>
</evidence>